<feature type="domain" description="FCP1 homology" evidence="7">
    <location>
        <begin position="102"/>
        <end position="260"/>
    </location>
</feature>
<dbReference type="FunFam" id="3.40.50.1000:FF:000013">
    <property type="entry name" value="Carboxy-terminal domain RNA polymerase II polypeptide A small"/>
    <property type="match status" value="1"/>
</dbReference>
<evidence type="ECO:0000313" key="9">
    <source>
        <dbReference type="EMBL" id="SSX19877.1"/>
    </source>
</evidence>
<dbReference type="SMART" id="SM00577">
    <property type="entry name" value="CPDc"/>
    <property type="match status" value="1"/>
</dbReference>
<dbReference type="OMA" id="PQVRHQD"/>
<protein>
    <recommendedName>
        <fullName evidence="1">protein-serine/threonine phosphatase</fullName>
        <ecNumber evidence="1">3.1.3.16</ecNumber>
    </recommendedName>
</protein>
<dbReference type="VEuPathDB" id="VectorBase:CSON015585"/>
<sequence>MYGVSQIVVIKNIIIILYTMDANSIITQVSRDDEQLNAFTNEKVNDVDRLKSPKRGFLQSLFCCWRTVRTKTNQNGTPIDGSITPPPLQGQPKHLLPQVRHQDMHKKCMVIDLDETLVHSSFKPIPNADFIVPVEIDGTVHQVYVLKRPHVDEFLKRMGDLYECVLFTASLAKYADPVADLLDKWNVFRARLFRESCVYHRGNYVKDLNKLGRDLQKIVIVDNSPASYIFHPDNAVPVKSWFDDLCDSELLDLIPLFEKLSQVDSVYTVLCNSNNTINQSYYNNLNHISNNASSNQQSIQSSGHQQQQQQQQQQHSLSSSSNNSCNSNSGATNCNNLNNTTNDLVNNT</sequence>
<dbReference type="GO" id="GO:0008420">
    <property type="term" value="F:RNA polymerase II CTD heptapeptide repeat phosphatase activity"/>
    <property type="evidence" value="ECO:0007669"/>
    <property type="project" value="InterPro"/>
</dbReference>
<dbReference type="SUPFAM" id="SSF56784">
    <property type="entry name" value="HAD-like"/>
    <property type="match status" value="1"/>
</dbReference>
<dbReference type="NCBIfam" id="TIGR02251">
    <property type="entry name" value="HIF-SF_euk"/>
    <property type="match status" value="1"/>
</dbReference>
<dbReference type="SFLD" id="SFLDS00003">
    <property type="entry name" value="Haloacid_Dehalogenase"/>
    <property type="match status" value="1"/>
</dbReference>
<feature type="compositionally biased region" description="Low complexity" evidence="6">
    <location>
        <begin position="292"/>
        <end position="342"/>
    </location>
</feature>
<dbReference type="InterPro" id="IPR011948">
    <property type="entry name" value="Dullard_phosphatase"/>
</dbReference>
<evidence type="ECO:0000256" key="6">
    <source>
        <dbReference type="SAM" id="MobiDB-lite"/>
    </source>
</evidence>
<feature type="region of interest" description="Disordered" evidence="6">
    <location>
        <begin position="292"/>
        <end position="348"/>
    </location>
</feature>
<feature type="site" description="Transition state stabilizer" evidence="5">
    <location>
        <position position="168"/>
    </location>
</feature>
<reference evidence="9" key="2">
    <citation type="submission" date="2018-07" db="EMBL/GenBank/DDBJ databases">
        <authorList>
            <person name="Quirk P.G."/>
            <person name="Krulwich T.A."/>
        </authorList>
    </citation>
    <scope>NUCLEOTIDE SEQUENCE</scope>
</reference>
<dbReference type="Pfam" id="PF03031">
    <property type="entry name" value="NIF"/>
    <property type="match status" value="1"/>
</dbReference>
<dbReference type="SFLD" id="SFLDG01124">
    <property type="entry name" value="C0.1:_RNA_Pol_CTD_Phosphatase"/>
    <property type="match status" value="1"/>
</dbReference>
<evidence type="ECO:0000256" key="1">
    <source>
        <dbReference type="ARBA" id="ARBA00013081"/>
    </source>
</evidence>
<dbReference type="InterPro" id="IPR023214">
    <property type="entry name" value="HAD_sf"/>
</dbReference>
<accession>A0A336K4Q7</accession>
<feature type="site" description="Transition state stabilizer" evidence="5">
    <location>
        <position position="206"/>
    </location>
</feature>
<gene>
    <name evidence="8" type="primary">CSON015585</name>
</gene>
<dbReference type="Gene3D" id="3.40.50.1000">
    <property type="entry name" value="HAD superfamily/HAD-like"/>
    <property type="match status" value="1"/>
</dbReference>
<comment type="catalytic activity">
    <reaction evidence="3">
        <text>O-phospho-L-seryl-[protein] + H2O = L-seryl-[protein] + phosphate</text>
        <dbReference type="Rhea" id="RHEA:20629"/>
        <dbReference type="Rhea" id="RHEA-COMP:9863"/>
        <dbReference type="Rhea" id="RHEA-COMP:11604"/>
        <dbReference type="ChEBI" id="CHEBI:15377"/>
        <dbReference type="ChEBI" id="CHEBI:29999"/>
        <dbReference type="ChEBI" id="CHEBI:43474"/>
        <dbReference type="ChEBI" id="CHEBI:83421"/>
        <dbReference type="EC" id="3.1.3.16"/>
    </reaction>
</comment>
<evidence type="ECO:0000256" key="4">
    <source>
        <dbReference type="PIRSR" id="PIRSR640078-1"/>
    </source>
</evidence>
<proteinExistence type="predicted"/>
<dbReference type="EC" id="3.1.3.16" evidence="1"/>
<dbReference type="InterPro" id="IPR050365">
    <property type="entry name" value="TIM50"/>
</dbReference>
<evidence type="ECO:0000313" key="8">
    <source>
        <dbReference type="EMBL" id="SSW99497.1"/>
    </source>
</evidence>
<dbReference type="InterPro" id="IPR036412">
    <property type="entry name" value="HAD-like_sf"/>
</dbReference>
<dbReference type="PROSITE" id="PS50969">
    <property type="entry name" value="FCP1"/>
    <property type="match status" value="1"/>
</dbReference>
<dbReference type="AlphaFoldDB" id="A0A336K4Q7"/>
<dbReference type="EMBL" id="UFQT01000099">
    <property type="protein sequence ID" value="SSX19877.1"/>
    <property type="molecule type" value="Genomic_DNA"/>
</dbReference>
<dbReference type="InterPro" id="IPR040078">
    <property type="entry name" value="RNA_Pol_CTD_Phosphatase"/>
</dbReference>
<reference evidence="8" key="1">
    <citation type="submission" date="2018-04" db="EMBL/GenBank/DDBJ databases">
        <authorList>
            <person name="Go L.Y."/>
            <person name="Mitchell J.A."/>
        </authorList>
    </citation>
    <scope>NUCLEOTIDE SEQUENCE</scope>
    <source>
        <tissue evidence="8">Whole organism</tissue>
    </source>
</reference>
<evidence type="ECO:0000256" key="2">
    <source>
        <dbReference type="ARBA" id="ARBA00022801"/>
    </source>
</evidence>
<keyword evidence="2" id="KW-0378">Hydrolase</keyword>
<feature type="active site" description="4-aspartylphosphate intermediate" evidence="4">
    <location>
        <position position="112"/>
    </location>
</feature>
<evidence type="ECO:0000256" key="3">
    <source>
        <dbReference type="ARBA" id="ARBA00047761"/>
    </source>
</evidence>
<dbReference type="PANTHER" id="PTHR12210">
    <property type="entry name" value="DULLARD PROTEIN PHOSPHATASE"/>
    <property type="match status" value="1"/>
</dbReference>
<dbReference type="InterPro" id="IPR004274">
    <property type="entry name" value="FCP1_dom"/>
</dbReference>
<feature type="active site" description="Proton donor" evidence="4">
    <location>
        <position position="114"/>
    </location>
</feature>
<evidence type="ECO:0000259" key="7">
    <source>
        <dbReference type="PROSITE" id="PS50969"/>
    </source>
</evidence>
<dbReference type="EMBL" id="UFQS01000099">
    <property type="protein sequence ID" value="SSW99497.1"/>
    <property type="molecule type" value="Genomic_DNA"/>
</dbReference>
<dbReference type="CDD" id="cd07521">
    <property type="entry name" value="HAD_FCP1-like"/>
    <property type="match status" value="1"/>
</dbReference>
<evidence type="ECO:0000256" key="5">
    <source>
        <dbReference type="PIRSR" id="PIRSR640078-3"/>
    </source>
</evidence>
<organism evidence="8">
    <name type="scientific">Culicoides sonorensis</name>
    <name type="common">Biting midge</name>
    <dbReference type="NCBI Taxonomy" id="179676"/>
    <lineage>
        <taxon>Eukaryota</taxon>
        <taxon>Metazoa</taxon>
        <taxon>Ecdysozoa</taxon>
        <taxon>Arthropoda</taxon>
        <taxon>Hexapoda</taxon>
        <taxon>Insecta</taxon>
        <taxon>Pterygota</taxon>
        <taxon>Neoptera</taxon>
        <taxon>Endopterygota</taxon>
        <taxon>Diptera</taxon>
        <taxon>Nematocera</taxon>
        <taxon>Chironomoidea</taxon>
        <taxon>Ceratopogonidae</taxon>
        <taxon>Ceratopogoninae</taxon>
        <taxon>Culicoides</taxon>
        <taxon>Monoculicoides</taxon>
    </lineage>
</organism>
<name>A0A336K4Q7_CULSO</name>